<dbReference type="RefSeq" id="WP_167486186.1">
    <property type="nucleotide sequence ID" value="NZ_CP046173.1"/>
</dbReference>
<dbReference type="AlphaFoldDB" id="A0A6G9Z0B5"/>
<accession>A0A6G9Z0B5</accession>
<evidence type="ECO:0000313" key="1">
    <source>
        <dbReference type="EMBL" id="QIS18870.1"/>
    </source>
</evidence>
<protein>
    <submittedName>
        <fullName evidence="1">Uncharacterized protein</fullName>
    </submittedName>
</protein>
<dbReference type="Proteomes" id="UP000500953">
    <property type="component" value="Chromosome"/>
</dbReference>
<gene>
    <name evidence="1" type="ORF">F6W96_11755</name>
</gene>
<proteinExistence type="predicted"/>
<dbReference type="EMBL" id="CP046173">
    <property type="protein sequence ID" value="QIS18870.1"/>
    <property type="molecule type" value="Genomic_DNA"/>
</dbReference>
<reference evidence="1 2" key="1">
    <citation type="journal article" date="2019" name="ACS Chem. Biol.">
        <title>Identification and Mobilization of a Cryptic Antibiotic Biosynthesis Gene Locus from a Human-Pathogenic Nocardia Isolate.</title>
        <authorList>
            <person name="Herisse M."/>
            <person name="Ishida K."/>
            <person name="Porter J.L."/>
            <person name="Howden B."/>
            <person name="Hertweck C."/>
            <person name="Stinear T.P."/>
            <person name="Pidot S.J."/>
        </authorList>
    </citation>
    <scope>NUCLEOTIDE SEQUENCE [LARGE SCALE GENOMIC DNA]</scope>
    <source>
        <strain evidence="1 2">AUSMDU00012715</strain>
    </source>
</reference>
<evidence type="ECO:0000313" key="2">
    <source>
        <dbReference type="Proteomes" id="UP000500953"/>
    </source>
</evidence>
<organism evidence="1 2">
    <name type="scientific">Nocardia terpenica</name>
    <dbReference type="NCBI Taxonomy" id="455432"/>
    <lineage>
        <taxon>Bacteria</taxon>
        <taxon>Bacillati</taxon>
        <taxon>Actinomycetota</taxon>
        <taxon>Actinomycetes</taxon>
        <taxon>Mycobacteriales</taxon>
        <taxon>Nocardiaceae</taxon>
        <taxon>Nocardia</taxon>
    </lineage>
</organism>
<name>A0A6G9Z0B5_9NOCA</name>
<sequence>MTAALLGLAGVAQAATVDLTCPATNFQLNFTPPLSGTNKTATVTGSAALAECTTTNPAYRDLQSGDVTNVKGTATVSSHVPDGLCGVLFTATGTATIQWQPAGKDSNLTFTVSTDPTSPSGIALSATITSGPLKGDTVTAAGTAVPNCTTNGLASFTSTNTVVVFTHQ</sequence>